<dbReference type="InterPro" id="IPR036390">
    <property type="entry name" value="WH_DNA-bd_sf"/>
</dbReference>
<feature type="region of interest" description="Disordered" evidence="1">
    <location>
        <begin position="1"/>
        <end position="55"/>
    </location>
</feature>
<accession>A0A4R5D7P9</accession>
<comment type="caution">
    <text evidence="3">The sequence shown here is derived from an EMBL/GenBank/DDBJ whole genome shotgun (WGS) entry which is preliminary data.</text>
</comment>
<evidence type="ECO:0000259" key="2">
    <source>
        <dbReference type="Pfam" id="PF03551"/>
    </source>
</evidence>
<dbReference type="SUPFAM" id="SSF46785">
    <property type="entry name" value="Winged helix' DNA-binding domain"/>
    <property type="match status" value="1"/>
</dbReference>
<dbReference type="EMBL" id="SMKZ01000018">
    <property type="protein sequence ID" value="TDE09539.1"/>
    <property type="molecule type" value="Genomic_DNA"/>
</dbReference>
<gene>
    <name evidence="3" type="ORF">E1269_14290</name>
</gene>
<organism evidence="3 4">
    <name type="scientific">Jiangella asiatica</name>
    <dbReference type="NCBI Taxonomy" id="2530372"/>
    <lineage>
        <taxon>Bacteria</taxon>
        <taxon>Bacillati</taxon>
        <taxon>Actinomycetota</taxon>
        <taxon>Actinomycetes</taxon>
        <taxon>Jiangellales</taxon>
        <taxon>Jiangellaceae</taxon>
        <taxon>Jiangella</taxon>
    </lineage>
</organism>
<feature type="domain" description="Transcription regulator PadR N-terminal" evidence="2">
    <location>
        <begin position="62"/>
        <end position="128"/>
    </location>
</feature>
<dbReference type="Proteomes" id="UP000294739">
    <property type="component" value="Unassembled WGS sequence"/>
</dbReference>
<dbReference type="Pfam" id="PF03551">
    <property type="entry name" value="PadR"/>
    <property type="match status" value="1"/>
</dbReference>
<evidence type="ECO:0000313" key="4">
    <source>
        <dbReference type="Proteomes" id="UP000294739"/>
    </source>
</evidence>
<keyword evidence="4" id="KW-1185">Reference proteome</keyword>
<dbReference type="OrthoDB" id="1683430at2"/>
<proteinExistence type="predicted"/>
<reference evidence="3 4" key="1">
    <citation type="submission" date="2019-03" db="EMBL/GenBank/DDBJ databases">
        <title>Draft genome sequences of novel Actinobacteria.</title>
        <authorList>
            <person name="Sahin N."/>
            <person name="Ay H."/>
            <person name="Saygin H."/>
        </authorList>
    </citation>
    <scope>NUCLEOTIDE SEQUENCE [LARGE SCALE GENOMIC DNA]</scope>
    <source>
        <strain evidence="3 4">5K138</strain>
    </source>
</reference>
<evidence type="ECO:0000256" key="1">
    <source>
        <dbReference type="SAM" id="MobiDB-lite"/>
    </source>
</evidence>
<dbReference type="InterPro" id="IPR005149">
    <property type="entry name" value="Tscrpt_reg_PadR_N"/>
</dbReference>
<dbReference type="PANTHER" id="PTHR43252">
    <property type="entry name" value="TRANSCRIPTIONAL REGULATOR YQJI"/>
    <property type="match status" value="1"/>
</dbReference>
<name>A0A4R5D7P9_9ACTN</name>
<sequence>MNEERDRGRGHAHGRRHRPPFDPAAFGPGFGPGGFGPWERRSGGRGPRRGPRRRRGDVRTAVLVLLADGPKHGYQLIQEITERSDGLWKPSAGSIYPVLQLLEDEGMVRFEEHDGRRVVHLTETGTTFVSENRAELDRVWEPFDGEHTASFHDLRETFAQLGMAGMQVLRAGTPEQVEAARRILRTATRDLYALLAEGPPNPRDGDRS</sequence>
<dbReference type="AlphaFoldDB" id="A0A4R5D7P9"/>
<dbReference type="InParanoid" id="A0A4R5D7P9"/>
<evidence type="ECO:0000313" key="3">
    <source>
        <dbReference type="EMBL" id="TDE09539.1"/>
    </source>
</evidence>
<dbReference type="InterPro" id="IPR036388">
    <property type="entry name" value="WH-like_DNA-bd_sf"/>
</dbReference>
<dbReference type="Gene3D" id="1.10.10.10">
    <property type="entry name" value="Winged helix-like DNA-binding domain superfamily/Winged helix DNA-binding domain"/>
    <property type="match status" value="1"/>
</dbReference>
<dbReference type="PANTHER" id="PTHR43252:SF2">
    <property type="entry name" value="TRANSCRIPTION REGULATOR, PADR-LIKE FAMILY"/>
    <property type="match status" value="1"/>
</dbReference>
<feature type="compositionally biased region" description="Basic residues" evidence="1">
    <location>
        <begin position="46"/>
        <end position="55"/>
    </location>
</feature>
<protein>
    <submittedName>
        <fullName evidence="3">PadR family transcriptional regulator</fullName>
    </submittedName>
</protein>